<evidence type="ECO:0000313" key="4">
    <source>
        <dbReference type="Proteomes" id="UP000240317"/>
    </source>
</evidence>
<dbReference type="Gene3D" id="3.40.390.10">
    <property type="entry name" value="Collagenase (Catalytic Domain)"/>
    <property type="match status" value="1"/>
</dbReference>
<accession>A0A2T3WAU3</accession>
<dbReference type="InterPro" id="IPR024079">
    <property type="entry name" value="MetalloPept_cat_dom_sf"/>
</dbReference>
<dbReference type="OrthoDB" id="733404at2"/>
<evidence type="ECO:0008006" key="5">
    <source>
        <dbReference type="Google" id="ProtNLM"/>
    </source>
</evidence>
<dbReference type="GO" id="GO:0008237">
    <property type="term" value="F:metallopeptidase activity"/>
    <property type="evidence" value="ECO:0007669"/>
    <property type="project" value="InterPro"/>
</dbReference>
<dbReference type="PROSITE" id="PS51257">
    <property type="entry name" value="PROKAR_LIPOPROTEIN"/>
    <property type="match status" value="1"/>
</dbReference>
<organism evidence="3 4">
    <name type="scientific">Deinococcus arcticus</name>
    <dbReference type="NCBI Taxonomy" id="2136176"/>
    <lineage>
        <taxon>Bacteria</taxon>
        <taxon>Thermotogati</taxon>
        <taxon>Deinococcota</taxon>
        <taxon>Deinococci</taxon>
        <taxon>Deinococcales</taxon>
        <taxon>Deinococcaceae</taxon>
        <taxon>Deinococcus</taxon>
    </lineage>
</organism>
<dbReference type="Proteomes" id="UP000240317">
    <property type="component" value="Unassembled WGS sequence"/>
</dbReference>
<dbReference type="AlphaFoldDB" id="A0A2T3WAU3"/>
<comment type="caution">
    <text evidence="3">The sequence shown here is derived from an EMBL/GenBank/DDBJ whole genome shotgun (WGS) entry which is preliminary data.</text>
</comment>
<proteinExistence type="predicted"/>
<reference evidence="3 4" key="1">
    <citation type="submission" date="2018-03" db="EMBL/GenBank/DDBJ databases">
        <title>Draft genome of Deinococcus sp. OD32.</title>
        <authorList>
            <person name="Wang X.-P."/>
            <person name="Du Z.-J."/>
        </authorList>
    </citation>
    <scope>NUCLEOTIDE SEQUENCE [LARGE SCALE GENOMIC DNA]</scope>
    <source>
        <strain evidence="3 4">OD32</strain>
    </source>
</reference>
<evidence type="ECO:0000256" key="2">
    <source>
        <dbReference type="SAM" id="SignalP"/>
    </source>
</evidence>
<evidence type="ECO:0000313" key="3">
    <source>
        <dbReference type="EMBL" id="PTA69029.1"/>
    </source>
</evidence>
<feature type="chain" id="PRO_5015424356" description="Peptidase M43 pregnancy-associated plasma-A domain-containing protein" evidence="2">
    <location>
        <begin position="25"/>
        <end position="690"/>
    </location>
</feature>
<dbReference type="SUPFAM" id="SSF55486">
    <property type="entry name" value="Metalloproteases ('zincins'), catalytic domain"/>
    <property type="match status" value="1"/>
</dbReference>
<feature type="compositionally biased region" description="Pro residues" evidence="1">
    <location>
        <begin position="22"/>
        <end position="38"/>
    </location>
</feature>
<protein>
    <recommendedName>
        <fullName evidence="5">Peptidase M43 pregnancy-associated plasma-A domain-containing protein</fullName>
    </recommendedName>
</protein>
<keyword evidence="2" id="KW-0732">Signal</keyword>
<evidence type="ECO:0000256" key="1">
    <source>
        <dbReference type="SAM" id="MobiDB-lite"/>
    </source>
</evidence>
<name>A0A2T3WAU3_9DEIO</name>
<feature type="signal peptide" evidence="2">
    <location>
        <begin position="1"/>
        <end position="24"/>
    </location>
</feature>
<sequence>MRNLSLATAVLSLALLAACTPSPAPEPTPTPTPTPTPAPGTQTDFGRLQTLKPGQEDTVRTKLKVNIVFVGYRQTLPGQVATARQISTQDFAQTLPKTYDAVNRIPSAYGRLEKTGNTFDFDYNYVFANEAFENDFFRFLTSKGTEKNLTVQQRSYNCQTDPNVEDPACTAPAGNINRPITGNLEIDALETENWLADNVSRVGAKPGEYTIYFVNWFDRPDFKFHSYTRAAAADTDTGTTFGARGSRRLIAWGGSTRQGSAAQRVWFYDLSANPDPWTRAFDVTNPDTDGDGAPDYRMPPIWEYGTRKASIGYGRKVSPDLALVARYTAINLLFTPSPIYRAALTPPQMPEEILLDTHVEQGAGAAAPATVLKPQLLQDRVSVLQPFAKFSTVIKETPLDGNLADVYKCFFPVEADDICSPNYADFSGEALFQYGVRELRKDYLTTPAKQYRLPIYLFNDAQNSQGGLLGIAYDDGETGTQSFVYSFLTPDLIDAGYGFTDTTVHEVGHHLSLSHPHDGYDSEQNLSYGPSGDFFFVNTGDQSATIMSYNDLSRTFGQFNLDSQYRYLTAAYLNNTNAILELTRRAGKASGVGPAAVNADSLFTQAKTKYDALDYLGAAQLAHQGYRAVLGAAQTAGVSVQGYKWYENLNGLQAQSAAAKPRVSKTFQAQQGLVIFPEETPLQRQLRLQK</sequence>
<keyword evidence="4" id="KW-1185">Reference proteome</keyword>
<feature type="region of interest" description="Disordered" evidence="1">
    <location>
        <begin position="21"/>
        <end position="45"/>
    </location>
</feature>
<dbReference type="RefSeq" id="WP_107136887.1">
    <property type="nucleotide sequence ID" value="NZ_PYSV01000003.1"/>
</dbReference>
<gene>
    <name evidence="3" type="ORF">C8263_04345</name>
</gene>
<dbReference type="EMBL" id="PYSV01000003">
    <property type="protein sequence ID" value="PTA69029.1"/>
    <property type="molecule type" value="Genomic_DNA"/>
</dbReference>